<proteinExistence type="predicted"/>
<evidence type="ECO:0000256" key="4">
    <source>
        <dbReference type="PROSITE-ProRule" id="PRU00335"/>
    </source>
</evidence>
<accession>A0A3A4B612</accession>
<sequence length="351" mass="37561">MPEKTAPYLRIAAEIRRRVADGELSPGDRVPSTRQIAREWNVALATAAKVLTTLAQEGVVRPEPRVGTVVAGPAPAPAVRQGEAVRPARPATGTARGARKGAGGGGPHPGEISRERVVRAAIEIADREGLEAVSMRAVAARLGAATMSIYRYVRGKDDLVMLMADAAYGEAAYPGEVAGGRRERLELVGRTLWTLFRRHPWLAQVNPLTRPVALEGVTAHGERLLSALDGLGLPATRVMDLQVLFYSYVQGMAIHLEEEARAEAASGLSADDWVDLQQEAFDRIAASGRYPVFARILSGLRDGYDLDLDALFEMGLRALLDGLAVHHPALGVRHGEDPGGDPREDGPDGAM</sequence>
<keyword evidence="3" id="KW-0804">Transcription</keyword>
<feature type="compositionally biased region" description="Basic and acidic residues" evidence="5">
    <location>
        <begin position="333"/>
        <end position="351"/>
    </location>
</feature>
<dbReference type="RefSeq" id="WP_119926440.1">
    <property type="nucleotide sequence ID" value="NZ_QZEY01000003.1"/>
</dbReference>
<dbReference type="PROSITE" id="PS50949">
    <property type="entry name" value="HTH_GNTR"/>
    <property type="match status" value="1"/>
</dbReference>
<evidence type="ECO:0000256" key="1">
    <source>
        <dbReference type="ARBA" id="ARBA00023015"/>
    </source>
</evidence>
<feature type="domain" description="HTH tetR-type" evidence="7">
    <location>
        <begin position="111"/>
        <end position="171"/>
    </location>
</feature>
<dbReference type="InterPro" id="IPR001647">
    <property type="entry name" value="HTH_TetR"/>
</dbReference>
<dbReference type="Gene3D" id="1.10.10.10">
    <property type="entry name" value="Winged helix-like DNA-binding domain superfamily/Winged helix DNA-binding domain"/>
    <property type="match status" value="1"/>
</dbReference>
<feature type="region of interest" description="Disordered" evidence="5">
    <location>
        <begin position="72"/>
        <end position="112"/>
    </location>
</feature>
<feature type="compositionally biased region" description="Low complexity" evidence="5">
    <location>
        <begin position="87"/>
        <end position="96"/>
    </location>
</feature>
<reference evidence="8 9" key="1">
    <citation type="submission" date="2018-09" db="EMBL/GenBank/DDBJ databases">
        <title>YIM 75507 draft genome.</title>
        <authorList>
            <person name="Tang S."/>
            <person name="Feng Y."/>
        </authorList>
    </citation>
    <scope>NUCLEOTIDE SEQUENCE [LARGE SCALE GENOMIC DNA]</scope>
    <source>
        <strain evidence="8 9">YIM 75507</strain>
    </source>
</reference>
<dbReference type="InterPro" id="IPR009057">
    <property type="entry name" value="Homeodomain-like_sf"/>
</dbReference>
<dbReference type="OrthoDB" id="4540879at2"/>
<dbReference type="CDD" id="cd07377">
    <property type="entry name" value="WHTH_GntR"/>
    <property type="match status" value="1"/>
</dbReference>
<comment type="caution">
    <text evidence="8">The sequence shown here is derived from an EMBL/GenBank/DDBJ whole genome shotgun (WGS) entry which is preliminary data.</text>
</comment>
<dbReference type="AlphaFoldDB" id="A0A3A4B612"/>
<dbReference type="PANTHER" id="PTHR43537:SF45">
    <property type="entry name" value="GNTR FAMILY REGULATORY PROTEIN"/>
    <property type="match status" value="1"/>
</dbReference>
<keyword evidence="9" id="KW-1185">Reference proteome</keyword>
<dbReference type="Gene3D" id="1.10.357.10">
    <property type="entry name" value="Tetracycline Repressor, domain 2"/>
    <property type="match status" value="1"/>
</dbReference>
<keyword evidence="2 4" id="KW-0238">DNA-binding</keyword>
<evidence type="ECO:0000259" key="7">
    <source>
        <dbReference type="PROSITE" id="PS50977"/>
    </source>
</evidence>
<evidence type="ECO:0000259" key="6">
    <source>
        <dbReference type="PROSITE" id="PS50949"/>
    </source>
</evidence>
<feature type="domain" description="HTH gntR-type" evidence="6">
    <location>
        <begin position="5"/>
        <end position="73"/>
    </location>
</feature>
<dbReference type="Pfam" id="PF00440">
    <property type="entry name" value="TetR_N"/>
    <property type="match status" value="1"/>
</dbReference>
<dbReference type="EMBL" id="QZEY01000003">
    <property type="protein sequence ID" value="RJL33481.1"/>
    <property type="molecule type" value="Genomic_DNA"/>
</dbReference>
<feature type="DNA-binding region" description="H-T-H motif" evidence="4">
    <location>
        <begin position="134"/>
        <end position="153"/>
    </location>
</feature>
<dbReference type="GO" id="GO:0003700">
    <property type="term" value="F:DNA-binding transcription factor activity"/>
    <property type="evidence" value="ECO:0007669"/>
    <property type="project" value="InterPro"/>
</dbReference>
<evidence type="ECO:0000313" key="8">
    <source>
        <dbReference type="EMBL" id="RJL33481.1"/>
    </source>
</evidence>
<name>A0A3A4B612_9ACTN</name>
<dbReference type="InterPro" id="IPR036388">
    <property type="entry name" value="WH-like_DNA-bd_sf"/>
</dbReference>
<feature type="region of interest" description="Disordered" evidence="5">
    <location>
        <begin position="331"/>
        <end position="351"/>
    </location>
</feature>
<dbReference type="SMART" id="SM00345">
    <property type="entry name" value="HTH_GNTR"/>
    <property type="match status" value="1"/>
</dbReference>
<dbReference type="PROSITE" id="PS50977">
    <property type="entry name" value="HTH_TETR_2"/>
    <property type="match status" value="1"/>
</dbReference>
<dbReference type="InterPro" id="IPR036271">
    <property type="entry name" value="Tet_transcr_reg_TetR-rel_C_sf"/>
</dbReference>
<dbReference type="InterPro" id="IPR036390">
    <property type="entry name" value="WH_DNA-bd_sf"/>
</dbReference>
<dbReference type="SUPFAM" id="SSF46689">
    <property type="entry name" value="Homeodomain-like"/>
    <property type="match status" value="1"/>
</dbReference>
<dbReference type="GO" id="GO:0003677">
    <property type="term" value="F:DNA binding"/>
    <property type="evidence" value="ECO:0007669"/>
    <property type="project" value="UniProtKB-UniRule"/>
</dbReference>
<keyword evidence="1" id="KW-0805">Transcription regulation</keyword>
<dbReference type="Pfam" id="PF00392">
    <property type="entry name" value="GntR"/>
    <property type="match status" value="1"/>
</dbReference>
<gene>
    <name evidence="8" type="ORF">D5H75_11935</name>
</gene>
<dbReference type="InterPro" id="IPR004111">
    <property type="entry name" value="Repressor_TetR_C"/>
</dbReference>
<dbReference type="PANTHER" id="PTHR43537">
    <property type="entry name" value="TRANSCRIPTIONAL REGULATOR, GNTR FAMILY"/>
    <property type="match status" value="1"/>
</dbReference>
<evidence type="ECO:0000256" key="3">
    <source>
        <dbReference type="ARBA" id="ARBA00023163"/>
    </source>
</evidence>
<dbReference type="Pfam" id="PF02909">
    <property type="entry name" value="TetR_C_1"/>
    <property type="match status" value="1"/>
</dbReference>
<protein>
    <submittedName>
        <fullName evidence="8">GntR family transcriptional regulator</fullName>
    </submittedName>
</protein>
<dbReference type="SUPFAM" id="SSF46785">
    <property type="entry name" value="Winged helix' DNA-binding domain"/>
    <property type="match status" value="1"/>
</dbReference>
<dbReference type="Gene3D" id="1.10.10.60">
    <property type="entry name" value="Homeodomain-like"/>
    <property type="match status" value="1"/>
</dbReference>
<dbReference type="InterPro" id="IPR000524">
    <property type="entry name" value="Tscrpt_reg_HTH_GntR"/>
</dbReference>
<evidence type="ECO:0000256" key="5">
    <source>
        <dbReference type="SAM" id="MobiDB-lite"/>
    </source>
</evidence>
<evidence type="ECO:0000256" key="2">
    <source>
        <dbReference type="ARBA" id="ARBA00023125"/>
    </source>
</evidence>
<dbReference type="Proteomes" id="UP000265768">
    <property type="component" value="Unassembled WGS sequence"/>
</dbReference>
<dbReference type="SUPFAM" id="SSF48498">
    <property type="entry name" value="Tetracyclin repressor-like, C-terminal domain"/>
    <property type="match status" value="1"/>
</dbReference>
<dbReference type="GO" id="GO:0045892">
    <property type="term" value="P:negative regulation of DNA-templated transcription"/>
    <property type="evidence" value="ECO:0007669"/>
    <property type="project" value="InterPro"/>
</dbReference>
<evidence type="ECO:0000313" key="9">
    <source>
        <dbReference type="Proteomes" id="UP000265768"/>
    </source>
</evidence>
<organism evidence="8 9">
    <name type="scientific">Bailinhaonella thermotolerans</name>
    <dbReference type="NCBI Taxonomy" id="1070861"/>
    <lineage>
        <taxon>Bacteria</taxon>
        <taxon>Bacillati</taxon>
        <taxon>Actinomycetota</taxon>
        <taxon>Actinomycetes</taxon>
        <taxon>Streptosporangiales</taxon>
        <taxon>Streptosporangiaceae</taxon>
        <taxon>Bailinhaonella</taxon>
    </lineage>
</organism>